<sequence>MNDEKELRTSIASHLLGREDAWEIGDNLAPFLLEHYDIRPKGHINAELVLGVISSSPSNFRLTESLAHDFDTSYETMGKILDRLWHEGKVRHPVGWERHIYYKGRNESTWWRVTADGYTWGERLRKVFAFVSMRSISDGMSGEP</sequence>
<evidence type="ECO:0000313" key="2">
    <source>
        <dbReference type="Proteomes" id="UP000467148"/>
    </source>
</evidence>
<reference evidence="1 2" key="1">
    <citation type="journal article" date="2019" name="Emerg. Microbes Infect.">
        <title>Comprehensive subspecies identification of 175 nontuberculous mycobacteria species based on 7547 genomic profiles.</title>
        <authorList>
            <person name="Matsumoto Y."/>
            <person name="Kinjo T."/>
            <person name="Motooka D."/>
            <person name="Nabeya D."/>
            <person name="Jung N."/>
            <person name="Uechi K."/>
            <person name="Horii T."/>
            <person name="Iida T."/>
            <person name="Fujita J."/>
            <person name="Nakamura S."/>
        </authorList>
    </citation>
    <scope>NUCLEOTIDE SEQUENCE [LARGE SCALE GENOMIC DNA]</scope>
    <source>
        <strain evidence="1 2">JCM 30396</strain>
    </source>
</reference>
<dbReference type="Proteomes" id="UP000467148">
    <property type="component" value="Chromosome"/>
</dbReference>
<dbReference type="EMBL" id="AP022596">
    <property type="protein sequence ID" value="BBY61819.1"/>
    <property type="molecule type" value="Genomic_DNA"/>
</dbReference>
<gene>
    <name evidence="1" type="ORF">MHEL_00620</name>
</gene>
<name>A0A7I7T038_9MYCO</name>
<protein>
    <submittedName>
        <fullName evidence="1">Uncharacterized protein</fullName>
    </submittedName>
</protein>
<accession>A0A7I7T038</accession>
<dbReference type="AlphaFoldDB" id="A0A7I7T038"/>
<dbReference type="KEGG" id="mhev:MHEL_00620"/>
<organism evidence="1 2">
    <name type="scientific">Mycolicibacterium helvum</name>
    <dbReference type="NCBI Taxonomy" id="1534349"/>
    <lineage>
        <taxon>Bacteria</taxon>
        <taxon>Bacillati</taxon>
        <taxon>Actinomycetota</taxon>
        <taxon>Actinomycetes</taxon>
        <taxon>Mycobacteriales</taxon>
        <taxon>Mycobacteriaceae</taxon>
        <taxon>Mycolicibacterium</taxon>
    </lineage>
</organism>
<proteinExistence type="predicted"/>
<evidence type="ECO:0000313" key="1">
    <source>
        <dbReference type="EMBL" id="BBY61819.1"/>
    </source>
</evidence>
<keyword evidence="2" id="KW-1185">Reference proteome</keyword>